<keyword evidence="5" id="KW-0456">Lyase</keyword>
<gene>
    <name evidence="8" type="ORF">EVOR1521_LOCUS9766</name>
</gene>
<comment type="pathway">
    <text evidence="1">Metabolic intermediate metabolism; (S)-3-hydroxy-3-methylglutaryl-CoA degradation; acetoacetate from (S)-3-hydroxy-3-methylglutaryl-CoA: step 1/1.</text>
</comment>
<dbReference type="Pfam" id="PF00682">
    <property type="entry name" value="HMGL-like"/>
    <property type="match status" value="1"/>
</dbReference>
<keyword evidence="4" id="KW-0479">Metal-binding</keyword>
<dbReference type="InterPro" id="IPR000891">
    <property type="entry name" value="PYR_CT"/>
</dbReference>
<comment type="caution">
    <text evidence="8">The sequence shown here is derived from an EMBL/GenBank/DDBJ whole genome shotgun (WGS) entry which is preliminary data.</text>
</comment>
<dbReference type="EC" id="4.1.3.4" evidence="3"/>
<dbReference type="GO" id="GO:0046872">
    <property type="term" value="F:metal ion binding"/>
    <property type="evidence" value="ECO:0007669"/>
    <property type="project" value="UniProtKB-KW"/>
</dbReference>
<evidence type="ECO:0000256" key="1">
    <source>
        <dbReference type="ARBA" id="ARBA00005143"/>
    </source>
</evidence>
<dbReference type="InterPro" id="IPR043594">
    <property type="entry name" value="HMGL"/>
</dbReference>
<sequence length="185" mass="18861">MDRVGVHFHDTYGQAVANTLVALQFGVTKVDAAVGGVGGCPFAGPGASGNVATEDLLQLLEGLGVHTGLDMTKLAETGQWLTEQVLGRPNGAKVRLAGAGHRACAVWAERIEGHEGVASRVEEAQERQTALALQGRQPWVQSETWMVTLADAATLHRACANANITTAGGAQSVGGGAQSPGGGGV</sequence>
<dbReference type="PANTHER" id="PTHR42738:SF7">
    <property type="entry name" value="HYDROXYMETHYLGLUTARYL-COA LYASE"/>
    <property type="match status" value="1"/>
</dbReference>
<evidence type="ECO:0000256" key="4">
    <source>
        <dbReference type="ARBA" id="ARBA00022723"/>
    </source>
</evidence>
<dbReference type="GO" id="GO:0004419">
    <property type="term" value="F:hydroxymethylglutaryl-CoA lyase activity"/>
    <property type="evidence" value="ECO:0007669"/>
    <property type="project" value="UniProtKB-EC"/>
</dbReference>
<evidence type="ECO:0000259" key="7">
    <source>
        <dbReference type="PROSITE" id="PS50991"/>
    </source>
</evidence>
<dbReference type="AlphaFoldDB" id="A0AA36I7A8"/>
<dbReference type="SUPFAM" id="SSF51569">
    <property type="entry name" value="Aldolase"/>
    <property type="match status" value="1"/>
</dbReference>
<comment type="similarity">
    <text evidence="2">Belongs to the HMG-CoA lyase family.</text>
</comment>
<comment type="catalytic activity">
    <reaction evidence="6">
        <text>(3S)-3-hydroxy-3-methylglutaryl-CoA = acetoacetate + acetyl-CoA</text>
        <dbReference type="Rhea" id="RHEA:24404"/>
        <dbReference type="ChEBI" id="CHEBI:13705"/>
        <dbReference type="ChEBI" id="CHEBI:43074"/>
        <dbReference type="ChEBI" id="CHEBI:57288"/>
        <dbReference type="EC" id="4.1.3.4"/>
    </reaction>
</comment>
<evidence type="ECO:0000256" key="2">
    <source>
        <dbReference type="ARBA" id="ARBA00009405"/>
    </source>
</evidence>
<evidence type="ECO:0000256" key="6">
    <source>
        <dbReference type="ARBA" id="ARBA00049877"/>
    </source>
</evidence>
<dbReference type="Proteomes" id="UP001178507">
    <property type="component" value="Unassembled WGS sequence"/>
</dbReference>
<feature type="domain" description="Pyruvate carboxyltransferase" evidence="7">
    <location>
        <begin position="1"/>
        <end position="75"/>
    </location>
</feature>
<protein>
    <recommendedName>
        <fullName evidence="3">hydroxymethylglutaryl-CoA lyase</fullName>
        <ecNumber evidence="3">4.1.3.4</ecNumber>
    </recommendedName>
</protein>
<accession>A0AA36I7A8</accession>
<dbReference type="PROSITE" id="PS50991">
    <property type="entry name" value="PYR_CT"/>
    <property type="match status" value="1"/>
</dbReference>
<evidence type="ECO:0000313" key="8">
    <source>
        <dbReference type="EMBL" id="CAJ1382386.1"/>
    </source>
</evidence>
<reference evidence="8" key="1">
    <citation type="submission" date="2023-08" db="EMBL/GenBank/DDBJ databases">
        <authorList>
            <person name="Chen Y."/>
            <person name="Shah S."/>
            <person name="Dougan E. K."/>
            <person name="Thang M."/>
            <person name="Chan C."/>
        </authorList>
    </citation>
    <scope>NUCLEOTIDE SEQUENCE</scope>
</reference>
<dbReference type="GO" id="GO:0046951">
    <property type="term" value="P:ketone body biosynthetic process"/>
    <property type="evidence" value="ECO:0007669"/>
    <property type="project" value="TreeGrafter"/>
</dbReference>
<dbReference type="Gene3D" id="3.20.20.70">
    <property type="entry name" value="Aldolase class I"/>
    <property type="match status" value="1"/>
</dbReference>
<dbReference type="GO" id="GO:0006552">
    <property type="term" value="P:L-leucine catabolic process"/>
    <property type="evidence" value="ECO:0007669"/>
    <property type="project" value="TreeGrafter"/>
</dbReference>
<evidence type="ECO:0000256" key="3">
    <source>
        <dbReference type="ARBA" id="ARBA00012910"/>
    </source>
</evidence>
<keyword evidence="9" id="KW-1185">Reference proteome</keyword>
<dbReference type="EMBL" id="CAUJNA010000895">
    <property type="protein sequence ID" value="CAJ1382386.1"/>
    <property type="molecule type" value="Genomic_DNA"/>
</dbReference>
<proteinExistence type="inferred from homology"/>
<name>A0AA36I7A8_9DINO</name>
<evidence type="ECO:0000256" key="5">
    <source>
        <dbReference type="ARBA" id="ARBA00023239"/>
    </source>
</evidence>
<evidence type="ECO:0000313" key="9">
    <source>
        <dbReference type="Proteomes" id="UP001178507"/>
    </source>
</evidence>
<dbReference type="InterPro" id="IPR013785">
    <property type="entry name" value="Aldolase_TIM"/>
</dbReference>
<dbReference type="PANTHER" id="PTHR42738">
    <property type="entry name" value="HYDROXYMETHYLGLUTARYL-COA LYASE"/>
    <property type="match status" value="1"/>
</dbReference>
<organism evidence="8 9">
    <name type="scientific">Effrenium voratum</name>
    <dbReference type="NCBI Taxonomy" id="2562239"/>
    <lineage>
        <taxon>Eukaryota</taxon>
        <taxon>Sar</taxon>
        <taxon>Alveolata</taxon>
        <taxon>Dinophyceae</taxon>
        <taxon>Suessiales</taxon>
        <taxon>Symbiodiniaceae</taxon>
        <taxon>Effrenium</taxon>
    </lineage>
</organism>